<dbReference type="SUPFAM" id="SSF103473">
    <property type="entry name" value="MFS general substrate transporter"/>
    <property type="match status" value="1"/>
</dbReference>
<dbReference type="PANTHER" id="PTHR11360">
    <property type="entry name" value="MONOCARBOXYLATE TRANSPORTER"/>
    <property type="match status" value="1"/>
</dbReference>
<keyword evidence="5" id="KW-1185">Reference proteome</keyword>
<keyword evidence="4" id="KW-0812">Transmembrane</keyword>
<dbReference type="GeneID" id="54363176"/>
<feature type="compositionally biased region" description="Basic and acidic residues" evidence="3">
    <location>
        <begin position="20"/>
        <end position="31"/>
    </location>
</feature>
<organism evidence="6">
    <name type="scientific">Dissoconium aciculare CBS 342.82</name>
    <dbReference type="NCBI Taxonomy" id="1314786"/>
    <lineage>
        <taxon>Eukaryota</taxon>
        <taxon>Fungi</taxon>
        <taxon>Dikarya</taxon>
        <taxon>Ascomycota</taxon>
        <taxon>Pezizomycotina</taxon>
        <taxon>Dothideomycetes</taxon>
        <taxon>Dothideomycetidae</taxon>
        <taxon>Mycosphaerellales</taxon>
        <taxon>Dissoconiaceae</taxon>
        <taxon>Dissoconium</taxon>
    </lineage>
</organism>
<feature type="transmembrane region" description="Helical" evidence="4">
    <location>
        <begin position="219"/>
        <end position="239"/>
    </location>
</feature>
<dbReference type="AlphaFoldDB" id="A0A6J3LXW7"/>
<dbReference type="InterPro" id="IPR050327">
    <property type="entry name" value="Proton-linked_MCT"/>
</dbReference>
<feature type="transmembrane region" description="Helical" evidence="4">
    <location>
        <begin position="188"/>
        <end position="207"/>
    </location>
</feature>
<dbReference type="Proteomes" id="UP000504637">
    <property type="component" value="Unplaced"/>
</dbReference>
<feature type="region of interest" description="Disordered" evidence="3">
    <location>
        <begin position="1"/>
        <end position="32"/>
    </location>
</feature>
<evidence type="ECO:0000313" key="6">
    <source>
        <dbReference type="RefSeq" id="XP_033457559.1"/>
    </source>
</evidence>
<dbReference type="Gene3D" id="1.20.1250.20">
    <property type="entry name" value="MFS general substrate transporter like domains"/>
    <property type="match status" value="2"/>
</dbReference>
<evidence type="ECO:0000313" key="5">
    <source>
        <dbReference type="Proteomes" id="UP000504637"/>
    </source>
</evidence>
<dbReference type="GO" id="GO:0022857">
    <property type="term" value="F:transmembrane transporter activity"/>
    <property type="evidence" value="ECO:0007669"/>
    <property type="project" value="InterPro"/>
</dbReference>
<reference evidence="6" key="2">
    <citation type="submission" date="2020-04" db="EMBL/GenBank/DDBJ databases">
        <authorList>
            <consortium name="NCBI Genome Project"/>
        </authorList>
    </citation>
    <scope>NUCLEOTIDE SEQUENCE</scope>
    <source>
        <strain evidence="6">CBS 342.82</strain>
    </source>
</reference>
<evidence type="ECO:0000256" key="2">
    <source>
        <dbReference type="ARBA" id="ARBA00006727"/>
    </source>
</evidence>
<reference evidence="6" key="1">
    <citation type="submission" date="2020-01" db="EMBL/GenBank/DDBJ databases">
        <authorList>
            <consortium name="DOE Joint Genome Institute"/>
            <person name="Haridas S."/>
            <person name="Albert R."/>
            <person name="Binder M."/>
            <person name="Bloem J."/>
            <person name="Labutti K."/>
            <person name="Salamov A."/>
            <person name="Andreopoulos B."/>
            <person name="Baker S.E."/>
            <person name="Barry K."/>
            <person name="Bills G."/>
            <person name="Bluhm B.H."/>
            <person name="Cannon C."/>
            <person name="Castanera R."/>
            <person name="Culley D.E."/>
            <person name="Daum C."/>
            <person name="Ezra D."/>
            <person name="Gonzalez J.B."/>
            <person name="Henrissat B."/>
            <person name="Kuo A."/>
            <person name="Liang C."/>
            <person name="Lipzen A."/>
            <person name="Lutzoni F."/>
            <person name="Magnuson J."/>
            <person name="Mondo S."/>
            <person name="Nolan M."/>
            <person name="Ohm R."/>
            <person name="Pangilinan J."/>
            <person name="Park H.-J."/>
            <person name="Ramirez L."/>
            <person name="Alfaro M."/>
            <person name="Sun H."/>
            <person name="Tritt A."/>
            <person name="Yoshinaga Y."/>
            <person name="Zwiers L.-H."/>
            <person name="Turgeon B.G."/>
            <person name="Goodwin S.B."/>
            <person name="Spatafora J.W."/>
            <person name="Crous P.W."/>
            <person name="Grigoriev I.V."/>
        </authorList>
    </citation>
    <scope>NUCLEOTIDE SEQUENCE</scope>
    <source>
        <strain evidence="6">CBS 342.82</strain>
    </source>
</reference>
<keyword evidence="4" id="KW-0472">Membrane</keyword>
<comment type="subcellular location">
    <subcellularLocation>
        <location evidence="1">Membrane</location>
        <topology evidence="1">Multi-pass membrane protein</topology>
    </subcellularLocation>
</comment>
<feature type="transmembrane region" description="Helical" evidence="4">
    <location>
        <begin position="417"/>
        <end position="437"/>
    </location>
</feature>
<name>A0A6J3LXW7_9PEZI</name>
<dbReference type="CDD" id="cd17352">
    <property type="entry name" value="MFS_MCT_SLC16"/>
    <property type="match status" value="1"/>
</dbReference>
<protein>
    <submittedName>
        <fullName evidence="6">MFS general substrate transporter</fullName>
    </submittedName>
</protein>
<dbReference type="Pfam" id="PF07690">
    <property type="entry name" value="MFS_1"/>
    <property type="match status" value="1"/>
</dbReference>
<feature type="transmembrane region" description="Helical" evidence="4">
    <location>
        <begin position="386"/>
        <end position="405"/>
    </location>
</feature>
<feature type="transmembrane region" description="Helical" evidence="4">
    <location>
        <begin position="353"/>
        <end position="374"/>
    </location>
</feature>
<feature type="transmembrane region" description="Helical" evidence="4">
    <location>
        <begin position="329"/>
        <end position="347"/>
    </location>
</feature>
<accession>A0A6J3LXW7</accession>
<evidence type="ECO:0000256" key="4">
    <source>
        <dbReference type="SAM" id="Phobius"/>
    </source>
</evidence>
<dbReference type="OrthoDB" id="6499973at2759"/>
<evidence type="ECO:0000256" key="3">
    <source>
        <dbReference type="SAM" id="MobiDB-lite"/>
    </source>
</evidence>
<dbReference type="RefSeq" id="XP_033457559.1">
    <property type="nucleotide sequence ID" value="XM_033605376.1"/>
</dbReference>
<feature type="transmembrane region" description="Helical" evidence="4">
    <location>
        <begin position="131"/>
        <end position="148"/>
    </location>
</feature>
<comment type="similarity">
    <text evidence="2">Belongs to the major facilitator superfamily. Monocarboxylate porter (TC 2.A.1.13) family.</text>
</comment>
<dbReference type="GO" id="GO:0016020">
    <property type="term" value="C:membrane"/>
    <property type="evidence" value="ECO:0007669"/>
    <property type="project" value="UniProtKB-SubCell"/>
</dbReference>
<sequence>MVSPSHEKFPDEVETPETASTHEDSVSDKVDSFSPTGAHHETIVNVHGRADAPPNGGYGWVCTACCALINAHTWGMNSSYGVFLAHYLANNTFPGASPLEYAFVGSLSISCAMLISPLATLSTRLIGTRKTLAIGVVLHAGSLIGASFCDKIWQLSLSQGVGFGLGMGFLYIASNGIPLQWFDTRRSLASGIAAAGSGVGGLVYSLASGAMIRSIGLPWTFRVLGIVAFSVNMICTMLLKDRNKIIGTTHIPFDIKLLKRVEFLLLSGYGWFSMLAYVVLIFSLANYANAIGLNASQASVVSATLNLGQALGRPPIGYFSDGMGRINMAALMTFLSGLFALAVWIPAKTYGVLIFYSIIGGSVAGTFWATIAPLSAEVAGIKHVPSALSVIWLVIVLPCTFSEPIALEIVDGTGRYIGTQLFTGLIYVAAALSLVFLRGWKIGELDALSQMSAGKRAGTEVEDAEARAAGRRRLLRDFWKWRRV</sequence>
<feature type="transmembrane region" description="Helical" evidence="4">
    <location>
        <begin position="263"/>
        <end position="285"/>
    </location>
</feature>
<dbReference type="InterPro" id="IPR036259">
    <property type="entry name" value="MFS_trans_sf"/>
</dbReference>
<evidence type="ECO:0000256" key="1">
    <source>
        <dbReference type="ARBA" id="ARBA00004141"/>
    </source>
</evidence>
<keyword evidence="4" id="KW-1133">Transmembrane helix</keyword>
<feature type="transmembrane region" description="Helical" evidence="4">
    <location>
        <begin position="160"/>
        <end position="181"/>
    </location>
</feature>
<dbReference type="PANTHER" id="PTHR11360:SF315">
    <property type="entry name" value="TRANSPORTER MCH2-RELATED"/>
    <property type="match status" value="1"/>
</dbReference>
<feature type="transmembrane region" description="Helical" evidence="4">
    <location>
        <begin position="101"/>
        <end position="119"/>
    </location>
</feature>
<feature type="compositionally biased region" description="Basic and acidic residues" evidence="3">
    <location>
        <begin position="1"/>
        <end position="11"/>
    </location>
</feature>
<dbReference type="InterPro" id="IPR011701">
    <property type="entry name" value="MFS"/>
</dbReference>
<proteinExistence type="inferred from homology"/>
<gene>
    <name evidence="6" type="ORF">K489DRAFT_382458</name>
</gene>
<reference evidence="6" key="3">
    <citation type="submission" date="2025-08" db="UniProtKB">
        <authorList>
            <consortium name="RefSeq"/>
        </authorList>
    </citation>
    <scope>IDENTIFICATION</scope>
    <source>
        <strain evidence="6">CBS 342.82</strain>
    </source>
</reference>